<feature type="region of interest" description="Disordered" evidence="1">
    <location>
        <begin position="133"/>
        <end position="158"/>
    </location>
</feature>
<reference evidence="4" key="1">
    <citation type="submission" date="2022-07" db="EMBL/GenBank/DDBJ databases">
        <title>Draft genome sequence of Zalerion maritima ATCC 34329, a (micro)plastics degrading marine fungus.</title>
        <authorList>
            <person name="Paco A."/>
            <person name="Goncalves M.F.M."/>
            <person name="Rocha-Santos T.A.P."/>
            <person name="Alves A."/>
        </authorList>
    </citation>
    <scope>NUCLEOTIDE SEQUENCE</scope>
    <source>
        <strain evidence="4">ATCC 34329</strain>
    </source>
</reference>
<dbReference type="Gene3D" id="3.90.550.10">
    <property type="entry name" value="Spore Coat Polysaccharide Biosynthesis Protein SpsA, Chain A"/>
    <property type="match status" value="1"/>
</dbReference>
<dbReference type="EMBL" id="JAKWBI020001112">
    <property type="protein sequence ID" value="KAJ2891390.1"/>
    <property type="molecule type" value="Genomic_DNA"/>
</dbReference>
<dbReference type="PANTHER" id="PTHR36851:SF1">
    <property type="entry name" value="GLYCO_TRANS_2-LIKE DOMAIN-CONTAINING PROTEIN"/>
    <property type="match status" value="1"/>
</dbReference>
<dbReference type="InterPro" id="IPR001173">
    <property type="entry name" value="Glyco_trans_2-like"/>
</dbReference>
<gene>
    <name evidence="4" type="ORF">MKZ38_000510</name>
</gene>
<evidence type="ECO:0000313" key="4">
    <source>
        <dbReference type="EMBL" id="KAJ2891390.1"/>
    </source>
</evidence>
<keyword evidence="2" id="KW-0812">Transmembrane</keyword>
<protein>
    <recommendedName>
        <fullName evidence="3">Glycosyltransferase 2-like domain-containing protein</fullName>
    </recommendedName>
</protein>
<dbReference type="Proteomes" id="UP001201980">
    <property type="component" value="Unassembled WGS sequence"/>
</dbReference>
<comment type="caution">
    <text evidence="4">The sequence shown here is derived from an EMBL/GenBank/DDBJ whole genome shotgun (WGS) entry which is preliminary data.</text>
</comment>
<feature type="compositionally biased region" description="Low complexity" evidence="1">
    <location>
        <begin position="133"/>
        <end position="143"/>
    </location>
</feature>
<proteinExistence type="predicted"/>
<evidence type="ECO:0000313" key="5">
    <source>
        <dbReference type="Proteomes" id="UP001201980"/>
    </source>
</evidence>
<accession>A0AAD5WMP0</accession>
<dbReference type="AlphaFoldDB" id="A0AAD5WMP0"/>
<feature type="domain" description="Glycosyltransferase 2-like" evidence="3">
    <location>
        <begin position="269"/>
        <end position="517"/>
    </location>
</feature>
<dbReference type="InterPro" id="IPR029044">
    <property type="entry name" value="Nucleotide-diphossugar_trans"/>
</dbReference>
<keyword evidence="2" id="KW-1133">Transmembrane helix</keyword>
<organism evidence="4 5">
    <name type="scientific">Zalerion maritima</name>
    <dbReference type="NCBI Taxonomy" id="339359"/>
    <lineage>
        <taxon>Eukaryota</taxon>
        <taxon>Fungi</taxon>
        <taxon>Dikarya</taxon>
        <taxon>Ascomycota</taxon>
        <taxon>Pezizomycotina</taxon>
        <taxon>Sordariomycetes</taxon>
        <taxon>Lulworthiomycetidae</taxon>
        <taxon>Lulworthiales</taxon>
        <taxon>Lulworthiaceae</taxon>
        <taxon>Zalerion</taxon>
    </lineage>
</organism>
<evidence type="ECO:0000256" key="1">
    <source>
        <dbReference type="SAM" id="MobiDB-lite"/>
    </source>
</evidence>
<keyword evidence="2" id="KW-0472">Membrane</keyword>
<dbReference type="PANTHER" id="PTHR36851">
    <property type="entry name" value="UNNAMED PRODUCT"/>
    <property type="match status" value="1"/>
</dbReference>
<dbReference type="Pfam" id="PF13632">
    <property type="entry name" value="Glyco_trans_2_3"/>
    <property type="match status" value="1"/>
</dbReference>
<keyword evidence="5" id="KW-1185">Reference proteome</keyword>
<feature type="transmembrane region" description="Helical" evidence="2">
    <location>
        <begin position="57"/>
        <end position="79"/>
    </location>
</feature>
<evidence type="ECO:0000259" key="3">
    <source>
        <dbReference type="Pfam" id="PF13632"/>
    </source>
</evidence>
<name>A0AAD5WMP0_9PEZI</name>
<dbReference type="SUPFAM" id="SSF53448">
    <property type="entry name" value="Nucleotide-diphospho-sugar transferases"/>
    <property type="match status" value="1"/>
</dbReference>
<sequence length="641" mass="72004">MGIFLWCSRRAGGISMIALAALSYLVISKEAAANNNASTDPTHHNTQSGDEVPYGAGYFTLWFAYYCLLIHTLVFIFPLRACWSILDISRQLGQFQQQGKLGDYSDSHLRRSSTNNLSSYDSLECVSERSSESSSTCRSSFGSDAGEAEREPSGGGQTKVDRQIVHAIVIPNYKEETDTLRETLEVLATHSRARDWYDVYLAMEQREISAEAKAASLISEFAKKFRGIDYTIHPSGIFGESAGKGSNIAWAARKLSERYHRDTRADVVVTGIDADSHLRANYFEHLTSMHYSYPETANTTLYAVPIVFDRNAQNVPAMVRVADILWAAAGMSGLYRGSTIAPPTSAYSLSLQLVDRVCGWDCDAEAIGEDLHMYLKCFFALNGNLTVRTILSPVSQCNVTGGNGKGLKALYADIRARYKQAQRHMWGSLDTGYVLRKFVEIWQERGQTARAFRPLHQSLKHEDNYLPHGMFVDAIHDDLKTINYERVLYLFHRLFEAHFLPTHMTILILSSTLLIWATEGNSDPHHITWIFDLCNLLRIAGLAQVALYLYLYESFHRICVTTREKQMNDAGLSDGMCFAHRSLRHNLVDYFMAPLAAPIYGSIPCAQAQVCHFWTLDLVYAVSKKAVRQRHKALSADELMA</sequence>
<evidence type="ECO:0000256" key="2">
    <source>
        <dbReference type="SAM" id="Phobius"/>
    </source>
</evidence>